<evidence type="ECO:0000313" key="3">
    <source>
        <dbReference type="Proteomes" id="UP000031258"/>
    </source>
</evidence>
<organism evidence="2 3">
    <name type="scientific">Candidatus Jidaibacter acanthamoebae</name>
    <dbReference type="NCBI Taxonomy" id="86105"/>
    <lineage>
        <taxon>Bacteria</taxon>
        <taxon>Pseudomonadati</taxon>
        <taxon>Pseudomonadota</taxon>
        <taxon>Alphaproteobacteria</taxon>
        <taxon>Rickettsiales</taxon>
        <taxon>Candidatus Midichloriaceae</taxon>
        <taxon>Candidatus Jidaibacter</taxon>
    </lineage>
</organism>
<dbReference type="PANTHER" id="PTHR36444:SF2">
    <property type="entry name" value="TRANSCRIPTIONAL REGULATOR PROTEIN YOBU-RELATED"/>
    <property type="match status" value="1"/>
</dbReference>
<evidence type="ECO:0000313" key="2">
    <source>
        <dbReference type="EMBL" id="KIE04499.1"/>
    </source>
</evidence>
<proteinExistence type="predicted"/>
<reference evidence="2 3" key="1">
    <citation type="submission" date="2014-11" db="EMBL/GenBank/DDBJ databases">
        <title>A Rickettsiales Symbiont of Amoebae With Ancient Features.</title>
        <authorList>
            <person name="Schulz F."/>
            <person name="Martijn J."/>
            <person name="Wascher F."/>
            <person name="Kostanjsek R."/>
            <person name="Ettema T.J."/>
            <person name="Horn M."/>
        </authorList>
    </citation>
    <scope>NUCLEOTIDE SEQUENCE [LARGE SCALE GENOMIC DNA]</scope>
    <source>
        <strain evidence="2 3">UWC36</strain>
    </source>
</reference>
<dbReference type="AlphaFoldDB" id="A0A0C1QG21"/>
<dbReference type="Pfam" id="PF14526">
    <property type="entry name" value="Cass2"/>
    <property type="match status" value="1"/>
</dbReference>
<dbReference type="PANTHER" id="PTHR36444">
    <property type="entry name" value="TRANSCRIPTIONAL REGULATOR PROTEIN YOBU-RELATED"/>
    <property type="match status" value="1"/>
</dbReference>
<dbReference type="InterPro" id="IPR011256">
    <property type="entry name" value="Reg_factor_effector_dom_sf"/>
</dbReference>
<dbReference type="Gene3D" id="3.20.80.10">
    <property type="entry name" value="Regulatory factor, effector binding domain"/>
    <property type="match status" value="1"/>
</dbReference>
<feature type="domain" description="AraC effector-binding" evidence="1">
    <location>
        <begin position="1"/>
        <end position="162"/>
    </location>
</feature>
<dbReference type="EMBL" id="JSWE01000184">
    <property type="protein sequence ID" value="KIE04499.1"/>
    <property type="molecule type" value="Genomic_DNA"/>
</dbReference>
<dbReference type="SMART" id="SM00871">
    <property type="entry name" value="AraC_E_bind"/>
    <property type="match status" value="1"/>
</dbReference>
<comment type="caution">
    <text evidence="2">The sequence shown here is derived from an EMBL/GenBank/DDBJ whole genome shotgun (WGS) entry which is preliminary data.</text>
</comment>
<dbReference type="InterPro" id="IPR010499">
    <property type="entry name" value="AraC_E-bd"/>
</dbReference>
<dbReference type="InterPro" id="IPR029441">
    <property type="entry name" value="Cass2"/>
</dbReference>
<keyword evidence="3" id="KW-1185">Reference proteome</keyword>
<dbReference type="Proteomes" id="UP000031258">
    <property type="component" value="Unassembled WGS sequence"/>
</dbReference>
<dbReference type="SUPFAM" id="SSF55136">
    <property type="entry name" value="Probable bacterial effector-binding domain"/>
    <property type="match status" value="1"/>
</dbReference>
<dbReference type="InterPro" id="IPR053182">
    <property type="entry name" value="YobU-like_regulator"/>
</dbReference>
<sequence length="163" mass="18635">MKRTKVTQDEIKLVGIKVRTSNKAEFNSSTAKIRTTIERYFKNRIASKIADRKNPGTTICLYAEYESDMDGEYSYFIGEEVTSYYNISKGWDIYTIPAQTYVKFTTQSGAMPNVVINAWQQIWQMSGADLGGIRNYQADFEIYDARSKDPNNTIVDVYIGIKS</sequence>
<name>A0A0C1QG21_9RICK</name>
<dbReference type="RefSeq" id="WP_039458415.1">
    <property type="nucleotide sequence ID" value="NZ_JSWE01000184.1"/>
</dbReference>
<dbReference type="OrthoDB" id="3173400at2"/>
<accession>A0A0C1QG21</accession>
<gene>
    <name evidence="2" type="ORF">NF27_HQ00370</name>
</gene>
<protein>
    <submittedName>
        <fullName evidence="2">Putative transcription activator</fullName>
    </submittedName>
</protein>
<dbReference type="STRING" id="86105.NF27_HQ00370"/>
<evidence type="ECO:0000259" key="1">
    <source>
        <dbReference type="SMART" id="SM00871"/>
    </source>
</evidence>